<dbReference type="GO" id="GO:0042546">
    <property type="term" value="P:cell wall biogenesis"/>
    <property type="evidence" value="ECO:0007669"/>
    <property type="project" value="InterPro"/>
</dbReference>
<dbReference type="GO" id="GO:0032580">
    <property type="term" value="C:Golgi cisterna membrane"/>
    <property type="evidence" value="ECO:0007669"/>
    <property type="project" value="UniProtKB-SubCell"/>
</dbReference>
<dbReference type="InterPro" id="IPR004938">
    <property type="entry name" value="XG_FTase"/>
</dbReference>
<dbReference type="FunFam" id="3.40.50.11340:FF:000005">
    <property type="entry name" value="Galactoside 2-alpha-L-fucosyltransferase"/>
    <property type="match status" value="1"/>
</dbReference>
<keyword evidence="4 7" id="KW-0333">Golgi apparatus</keyword>
<accession>A0AAV1DVZ1</accession>
<gene>
    <name evidence="8" type="ORF">OLC1_LOCUS19342</name>
</gene>
<keyword evidence="9" id="KW-1185">Reference proteome</keyword>
<reference evidence="8" key="1">
    <citation type="submission" date="2023-03" db="EMBL/GenBank/DDBJ databases">
        <authorList>
            <person name="Julca I."/>
        </authorList>
    </citation>
    <scope>NUCLEOTIDE SEQUENCE</scope>
</reference>
<dbReference type="PANTHER" id="PTHR31889">
    <property type="entry name" value="FUCOSYLTRANSFERASE 2-RELATED"/>
    <property type="match status" value="1"/>
</dbReference>
<keyword evidence="6 7" id="KW-0961">Cell wall biogenesis/degradation</keyword>
<evidence type="ECO:0000313" key="8">
    <source>
        <dbReference type="EMBL" id="CAI9112086.1"/>
    </source>
</evidence>
<dbReference type="Proteomes" id="UP001161247">
    <property type="component" value="Chromosome 7"/>
</dbReference>
<name>A0AAV1DVZ1_OLDCO</name>
<sequence>MEDGYDQSKKWRMDMTSPNNMVNVKMVICALCLVGFVLFSSVLIKDRSKNEIIRIDRDFKPIKKDNQEENRSRLVEFQQDKYLRGLIAQGFDEESCVSRYQSLWKNKGPQAHQPSPHLISKLRNYEALHRQCGPNTESFKKASEYLNSSIHNKTSNHSSSSDCSYVIWTACDGLGNRMMTLVSAFLYALLTQKILLVEPKSNISSLFCEPFPGTTWQIPSSFPSIIKNFGKDSPQTYDYILKWQKPEPMIPPYAYMYLAHDYTDKDKRFFCDEDQTFIQKVPWIIIKSNLYFVPSLFLMPSFQNELNNLFPEKETVFHFLGRYLFHPTNSVWSSITTYYWAHLARADEKIGIQIRTFEIKSDPFDKLLHQILTCVISENDLLPKINGMIRKPENHESAKSNRTKAVLMTSLDARYSDAIKMMYKLHSTQTGEIIRVFQPSNETKQRFSNQAHDRKALAEMYLLSLADKLVTSSKSTFGYVAQSLGGLKPWILYSRPHEYNATNSGCQRALSMEPCFHVPPTLDCETGKRVDKGKIVGCVRHCEDMNRTSGLKLYDER</sequence>
<evidence type="ECO:0000256" key="1">
    <source>
        <dbReference type="ARBA" id="ARBA00010481"/>
    </source>
</evidence>
<comment type="subcellular location">
    <subcellularLocation>
        <location evidence="7">Golgi apparatus</location>
        <location evidence="7">Golgi stack membrane</location>
        <topology evidence="7">Single-pass type II membrane protein</topology>
    </subcellularLocation>
</comment>
<proteinExistence type="inferred from homology"/>
<dbReference type="GO" id="GO:0008107">
    <property type="term" value="F:galactoside 2-alpha-L-fucosyltransferase activity"/>
    <property type="evidence" value="ECO:0007669"/>
    <property type="project" value="InterPro"/>
</dbReference>
<evidence type="ECO:0000256" key="6">
    <source>
        <dbReference type="ARBA" id="ARBA00023316"/>
    </source>
</evidence>
<keyword evidence="3 7" id="KW-0808">Transferase</keyword>
<dbReference type="PANTHER" id="PTHR31889:SF2">
    <property type="entry name" value="FUCOSYLTRANSFERASE 3"/>
    <property type="match status" value="1"/>
</dbReference>
<dbReference type="Gene3D" id="3.40.50.11340">
    <property type="match status" value="1"/>
</dbReference>
<keyword evidence="5" id="KW-0325">Glycoprotein</keyword>
<evidence type="ECO:0000256" key="5">
    <source>
        <dbReference type="ARBA" id="ARBA00023180"/>
    </source>
</evidence>
<evidence type="ECO:0000256" key="4">
    <source>
        <dbReference type="ARBA" id="ARBA00023034"/>
    </source>
</evidence>
<comment type="similarity">
    <text evidence="1 7">Belongs to the glycosyltransferase 37 family.</text>
</comment>
<organism evidence="8 9">
    <name type="scientific">Oldenlandia corymbosa var. corymbosa</name>
    <dbReference type="NCBI Taxonomy" id="529605"/>
    <lineage>
        <taxon>Eukaryota</taxon>
        <taxon>Viridiplantae</taxon>
        <taxon>Streptophyta</taxon>
        <taxon>Embryophyta</taxon>
        <taxon>Tracheophyta</taxon>
        <taxon>Spermatophyta</taxon>
        <taxon>Magnoliopsida</taxon>
        <taxon>eudicotyledons</taxon>
        <taxon>Gunneridae</taxon>
        <taxon>Pentapetalae</taxon>
        <taxon>asterids</taxon>
        <taxon>lamiids</taxon>
        <taxon>Gentianales</taxon>
        <taxon>Rubiaceae</taxon>
        <taxon>Rubioideae</taxon>
        <taxon>Spermacoceae</taxon>
        <taxon>Hedyotis-Oldenlandia complex</taxon>
        <taxon>Oldenlandia</taxon>
    </lineage>
</organism>
<comment type="function">
    <text evidence="7">May be involved in cell wall biosynthesis.</text>
</comment>
<evidence type="ECO:0000313" key="9">
    <source>
        <dbReference type="Proteomes" id="UP001161247"/>
    </source>
</evidence>
<keyword evidence="7" id="KW-0472">Membrane</keyword>
<keyword evidence="7" id="KW-0812">Transmembrane</keyword>
<evidence type="ECO:0000256" key="2">
    <source>
        <dbReference type="ARBA" id="ARBA00022676"/>
    </source>
</evidence>
<evidence type="ECO:0000256" key="7">
    <source>
        <dbReference type="RuleBase" id="RU367004"/>
    </source>
</evidence>
<protein>
    <recommendedName>
        <fullName evidence="7">Fucosyltransferase</fullName>
        <ecNumber evidence="7">2.4.1.-</ecNumber>
    </recommendedName>
</protein>
<keyword evidence="7" id="KW-1133">Transmembrane helix</keyword>
<dbReference type="EC" id="2.4.1.-" evidence="7"/>
<dbReference type="AlphaFoldDB" id="A0AAV1DVZ1"/>
<dbReference type="Pfam" id="PF03254">
    <property type="entry name" value="XG_FTase"/>
    <property type="match status" value="1"/>
</dbReference>
<feature type="transmembrane region" description="Helical" evidence="7">
    <location>
        <begin position="21"/>
        <end position="44"/>
    </location>
</feature>
<dbReference type="GO" id="GO:0071555">
    <property type="term" value="P:cell wall organization"/>
    <property type="evidence" value="ECO:0007669"/>
    <property type="project" value="UniProtKB-UniRule"/>
</dbReference>
<keyword evidence="2 7" id="KW-0328">Glycosyltransferase</keyword>
<dbReference type="EMBL" id="OX459124">
    <property type="protein sequence ID" value="CAI9112086.1"/>
    <property type="molecule type" value="Genomic_DNA"/>
</dbReference>
<evidence type="ECO:0000256" key="3">
    <source>
        <dbReference type="ARBA" id="ARBA00022679"/>
    </source>
</evidence>
<dbReference type="GO" id="GO:0009969">
    <property type="term" value="P:xyloglucan biosynthetic process"/>
    <property type="evidence" value="ECO:0007669"/>
    <property type="project" value="TreeGrafter"/>
</dbReference>